<evidence type="ECO:0000313" key="1">
    <source>
        <dbReference type="EMBL" id="DBA54608.1"/>
    </source>
</evidence>
<name>A0AAT9JAZ5_9VIRU</name>
<dbReference type="EMBL" id="BK065155">
    <property type="protein sequence ID" value="DBA54608.1"/>
    <property type="molecule type" value="Genomic_DNA"/>
</dbReference>
<organism evidence="1">
    <name type="scientific">Archaeoglobus veneficus pleomorphic virus 1</name>
    <dbReference type="NCBI Taxonomy" id="3115750"/>
    <lineage>
        <taxon>Viruses</taxon>
        <taxon>Monodnaviria</taxon>
        <taxon>Trapavirae</taxon>
        <taxon>Calorviricota</taxon>
        <taxon>Caminiviricetes</taxon>
        <taxon>Ageovirales</taxon>
        <taxon>Thalassapleoviridae</taxon>
        <taxon>Avenivirus</taxon>
        <taxon>Avenivirus atlanticense</taxon>
    </lineage>
</organism>
<reference evidence="1" key="1">
    <citation type="journal article" date="2024" name="ISME J.">
        <title>Pleomorphic viruses establish stable relationship with marine hyperthermophilic archaea.</title>
        <authorList>
            <person name="Baquero D.P."/>
            <person name="Bignon E.A."/>
            <person name="Krupovic M."/>
        </authorList>
    </citation>
    <scope>NUCLEOTIDE SEQUENCE</scope>
</reference>
<sequence length="154" mass="18127">MIAVKCERCSIENTLRKALGEFRGSKIAIYDIDYLVEIEKRIVNMTEEKKLRKNGRRLLPAFEAVPALRIARVFGSDYTVLFSDAKNDYYELYKLERTPLYVKYIDLQIYGELIVAGDLGDLRKAYFDLYFKDYYKKHRDDLMKLDTDLVLSVI</sequence>
<protein>
    <submittedName>
        <fullName evidence="1">Uncharacterized protein</fullName>
    </submittedName>
</protein>
<gene>
    <name evidence="1" type="ORF">AvPV1_gp26</name>
</gene>
<accession>A0AAT9JAZ5</accession>
<proteinExistence type="predicted"/>